<reference evidence="1 2" key="1">
    <citation type="submission" date="2018-08" db="EMBL/GenBank/DDBJ databases">
        <title>A genome reference for cultivated species of the human gut microbiota.</title>
        <authorList>
            <person name="Zou Y."/>
            <person name="Xue W."/>
            <person name="Luo G."/>
        </authorList>
    </citation>
    <scope>NUCLEOTIDE SEQUENCE [LARGE SCALE GENOMIC DNA]</scope>
    <source>
        <strain evidence="1 2">AF18-46</strain>
    </source>
</reference>
<evidence type="ECO:0000313" key="1">
    <source>
        <dbReference type="EMBL" id="RGT56079.1"/>
    </source>
</evidence>
<name>A0A412PEN8_9FIRM</name>
<dbReference type="AlphaFoldDB" id="A0A412PEN8"/>
<dbReference type="Gene3D" id="1.10.3910.10">
    <property type="entry name" value="SP0561-like"/>
    <property type="match status" value="1"/>
</dbReference>
<evidence type="ECO:0008006" key="3">
    <source>
        <dbReference type="Google" id="ProtNLM"/>
    </source>
</evidence>
<dbReference type="RefSeq" id="WP_118764643.1">
    <property type="nucleotide sequence ID" value="NZ_CABJCF010000002.1"/>
</dbReference>
<proteinExistence type="predicted"/>
<comment type="caution">
    <text evidence="1">The sequence shown here is derived from an EMBL/GenBank/DDBJ whole genome shotgun (WGS) entry which is preliminary data.</text>
</comment>
<accession>A0A412PEN8</accession>
<dbReference type="SUPFAM" id="SSF140683">
    <property type="entry name" value="SP0561-like"/>
    <property type="match status" value="1"/>
</dbReference>
<organism evidence="1 2">
    <name type="scientific">Solobacterium moorei</name>
    <dbReference type="NCBI Taxonomy" id="102148"/>
    <lineage>
        <taxon>Bacteria</taxon>
        <taxon>Bacillati</taxon>
        <taxon>Bacillota</taxon>
        <taxon>Erysipelotrichia</taxon>
        <taxon>Erysipelotrichales</taxon>
        <taxon>Erysipelotrichaceae</taxon>
        <taxon>Solobacterium</taxon>
    </lineage>
</organism>
<evidence type="ECO:0000313" key="2">
    <source>
        <dbReference type="Proteomes" id="UP000284731"/>
    </source>
</evidence>
<dbReference type="EMBL" id="QRWX01000002">
    <property type="protein sequence ID" value="RGT56079.1"/>
    <property type="molecule type" value="Genomic_DNA"/>
</dbReference>
<protein>
    <recommendedName>
        <fullName evidence="3">DUF1858 domain-containing protein</fullName>
    </recommendedName>
</protein>
<dbReference type="Proteomes" id="UP000284731">
    <property type="component" value="Unassembled WGS sequence"/>
</dbReference>
<dbReference type="InterPro" id="IPR038062">
    <property type="entry name" value="ScdA-like_N_sf"/>
</dbReference>
<sequence>MKEIDLTKSVHELATTIPEFLDIMETLGFDGMRHCVEENPHTKVMTPLMAAANHGVEPSIIVKAFQYAGFTVINQ</sequence>
<gene>
    <name evidence="1" type="ORF">DWX20_04530</name>
</gene>